<evidence type="ECO:0000313" key="1">
    <source>
        <dbReference type="EMBL" id="QJA53144.1"/>
    </source>
</evidence>
<dbReference type="EMBL" id="MT144397">
    <property type="protein sequence ID" value="QJA53144.1"/>
    <property type="molecule type" value="Genomic_DNA"/>
</dbReference>
<evidence type="ECO:0000313" key="2">
    <source>
        <dbReference type="EMBL" id="QJH96945.1"/>
    </source>
</evidence>
<proteinExistence type="predicted"/>
<accession>A0A6H1ZZZ6</accession>
<reference evidence="1" key="1">
    <citation type="submission" date="2020-03" db="EMBL/GenBank/DDBJ databases">
        <title>The deep terrestrial virosphere.</title>
        <authorList>
            <person name="Holmfeldt K."/>
            <person name="Nilsson E."/>
            <person name="Simone D."/>
            <person name="Lopez-Fernandez M."/>
            <person name="Wu X."/>
            <person name="de Brujin I."/>
            <person name="Lundin D."/>
            <person name="Andersson A."/>
            <person name="Bertilsson S."/>
            <person name="Dopson M."/>
        </authorList>
    </citation>
    <scope>NUCLEOTIDE SEQUENCE</scope>
    <source>
        <strain evidence="1">TM448A03250</strain>
        <strain evidence="2">TM448B00871</strain>
    </source>
</reference>
<name>A0A6H1ZZZ6_9ZZZZ</name>
<sequence length="100" mass="11093">MLPRKTGKPIAIKCTEQLRQQTEAIADSLGESLSEYVRKAIEQRNAQYNNPGIGMGYVENGEIKIKPAASKPTIESVAEKAVSKIERPKMVKSFMKEGKK</sequence>
<dbReference type="AlphaFoldDB" id="A0A6H1ZZZ6"/>
<gene>
    <name evidence="1" type="ORF">TM448A03250_0006</name>
    <name evidence="2" type="ORF">TM448B00871_0034</name>
</gene>
<organism evidence="1">
    <name type="scientific">viral metagenome</name>
    <dbReference type="NCBI Taxonomy" id="1070528"/>
    <lineage>
        <taxon>unclassified sequences</taxon>
        <taxon>metagenomes</taxon>
        <taxon>organismal metagenomes</taxon>
    </lineage>
</organism>
<protein>
    <submittedName>
        <fullName evidence="1">Uncharacterized protein</fullName>
    </submittedName>
</protein>
<dbReference type="EMBL" id="MT144667">
    <property type="protein sequence ID" value="QJH96945.1"/>
    <property type="molecule type" value="Genomic_DNA"/>
</dbReference>